<accession>A0AAD4XBY4</accession>
<dbReference type="SMART" id="SM00579">
    <property type="entry name" value="FBD"/>
    <property type="match status" value="1"/>
</dbReference>
<gene>
    <name evidence="2" type="ORF">MKW98_008277</name>
</gene>
<name>A0AAD4XBY4_9MAGN</name>
<dbReference type="InterPro" id="IPR050232">
    <property type="entry name" value="FBL13/AtMIF1-like"/>
</dbReference>
<dbReference type="PANTHER" id="PTHR31900">
    <property type="entry name" value="F-BOX/RNI SUPERFAMILY PROTEIN-RELATED"/>
    <property type="match status" value="1"/>
</dbReference>
<dbReference type="Proteomes" id="UP001202328">
    <property type="component" value="Unassembled WGS sequence"/>
</dbReference>
<evidence type="ECO:0000259" key="1">
    <source>
        <dbReference type="SMART" id="SM00579"/>
    </source>
</evidence>
<organism evidence="2 3">
    <name type="scientific">Papaver atlanticum</name>
    <dbReference type="NCBI Taxonomy" id="357466"/>
    <lineage>
        <taxon>Eukaryota</taxon>
        <taxon>Viridiplantae</taxon>
        <taxon>Streptophyta</taxon>
        <taxon>Embryophyta</taxon>
        <taxon>Tracheophyta</taxon>
        <taxon>Spermatophyta</taxon>
        <taxon>Magnoliopsida</taxon>
        <taxon>Ranunculales</taxon>
        <taxon>Papaveraceae</taxon>
        <taxon>Papaveroideae</taxon>
        <taxon>Papaver</taxon>
    </lineage>
</organism>
<dbReference type="Pfam" id="PF08387">
    <property type="entry name" value="FBD"/>
    <property type="match status" value="1"/>
</dbReference>
<feature type="domain" description="FBD" evidence="1">
    <location>
        <begin position="259"/>
        <end position="335"/>
    </location>
</feature>
<dbReference type="PANTHER" id="PTHR31900:SF30">
    <property type="entry name" value="SUPERFAMILY PROTEIN, PUTATIVE-RELATED"/>
    <property type="match status" value="1"/>
</dbReference>
<reference evidence="2" key="1">
    <citation type="submission" date="2022-04" db="EMBL/GenBank/DDBJ databases">
        <title>A functionally conserved STORR gene fusion in Papaver species that diverged 16.8 million years ago.</title>
        <authorList>
            <person name="Catania T."/>
        </authorList>
    </citation>
    <scope>NUCLEOTIDE SEQUENCE</scope>
    <source>
        <strain evidence="2">S-188037</strain>
    </source>
</reference>
<comment type="caution">
    <text evidence="2">The sequence shown here is derived from an EMBL/GenBank/DDBJ whole genome shotgun (WGS) entry which is preliminary data.</text>
</comment>
<protein>
    <recommendedName>
        <fullName evidence="1">FBD domain-containing protein</fullName>
    </recommendedName>
</protein>
<evidence type="ECO:0000313" key="2">
    <source>
        <dbReference type="EMBL" id="KAI3878000.1"/>
    </source>
</evidence>
<sequence length="335" mass="37944">MYKGTIQSQSQSPELSHCLHFLGKNWSHGFSFLVGIIHPEVISPPLDWVPGTELQRLFSSCPPMEMVVIQDCDVQMSDQRNIVIDSHSLQFCSAIDSLTCTTKISAPNVKEFICTGFMTGDFSLENFSSLVGAHLNMRLRGEGADETAKTYSELLAEENEVFAKRMMKYLGAVHNVHHLTLSSGFLEVLLQAPSTLYRQPPQLCNLETLKLEMRFTRGSLRSIAYLLKISPVITSLILTSKESNLADVGDDWESGLSLTCMFSHLKFVEIREVEGCDNELKFLTFLLKNSMVLEKLSLFFRYTSDSLDRGRYVRRFKRNLKLLPTASSSIQMHFF</sequence>
<dbReference type="EMBL" id="JAJJMB010012336">
    <property type="protein sequence ID" value="KAI3878000.1"/>
    <property type="molecule type" value="Genomic_DNA"/>
</dbReference>
<proteinExistence type="predicted"/>
<evidence type="ECO:0000313" key="3">
    <source>
        <dbReference type="Proteomes" id="UP001202328"/>
    </source>
</evidence>
<keyword evidence="3" id="KW-1185">Reference proteome</keyword>
<dbReference type="InterPro" id="IPR006566">
    <property type="entry name" value="FBD"/>
</dbReference>
<dbReference type="AlphaFoldDB" id="A0AAD4XBY4"/>